<dbReference type="WBParaSite" id="GPLIN_000864800">
    <property type="protein sequence ID" value="GPLIN_000864800"/>
    <property type="gene ID" value="GPLIN_000864800"/>
</dbReference>
<organism evidence="2 3">
    <name type="scientific">Globodera pallida</name>
    <name type="common">Potato cyst nematode worm</name>
    <name type="synonym">Heterodera pallida</name>
    <dbReference type="NCBI Taxonomy" id="36090"/>
    <lineage>
        <taxon>Eukaryota</taxon>
        <taxon>Metazoa</taxon>
        <taxon>Ecdysozoa</taxon>
        <taxon>Nematoda</taxon>
        <taxon>Chromadorea</taxon>
        <taxon>Rhabditida</taxon>
        <taxon>Tylenchina</taxon>
        <taxon>Tylenchomorpha</taxon>
        <taxon>Tylenchoidea</taxon>
        <taxon>Heteroderidae</taxon>
        <taxon>Heteroderinae</taxon>
        <taxon>Globodera</taxon>
    </lineage>
</organism>
<name>A0A183C702_GLOPA</name>
<feature type="region of interest" description="Disordered" evidence="1">
    <location>
        <begin position="184"/>
        <end position="206"/>
    </location>
</feature>
<accession>A0A183C702</accession>
<protein>
    <submittedName>
        <fullName evidence="3">Uncharacterized protein</fullName>
    </submittedName>
</protein>
<reference evidence="2" key="2">
    <citation type="submission" date="2014-05" db="EMBL/GenBank/DDBJ databases">
        <title>The genome and life-stage specific transcriptomes of Globodera pallida elucidate key aspects of plant parasitism by a cyst nematode.</title>
        <authorList>
            <person name="Cotton J.A."/>
            <person name="Lilley C.J."/>
            <person name="Jones L.M."/>
            <person name="Kikuchi T."/>
            <person name="Reid A.J."/>
            <person name="Thorpe P."/>
            <person name="Tsai I.J."/>
            <person name="Beasley H."/>
            <person name="Blok V."/>
            <person name="Cock P.J.A."/>
            <person name="Van den Akker S.E."/>
            <person name="Holroyd N."/>
            <person name="Hunt M."/>
            <person name="Mantelin S."/>
            <person name="Naghra H."/>
            <person name="Pain A."/>
            <person name="Palomares-Rius J.E."/>
            <person name="Zarowiecki M."/>
            <person name="Berriman M."/>
            <person name="Jones J.T."/>
            <person name="Urwin P.E."/>
        </authorList>
    </citation>
    <scope>NUCLEOTIDE SEQUENCE [LARGE SCALE GENOMIC DNA]</scope>
    <source>
        <strain evidence="2">Lindley</strain>
    </source>
</reference>
<evidence type="ECO:0000313" key="2">
    <source>
        <dbReference type="Proteomes" id="UP000050741"/>
    </source>
</evidence>
<proteinExistence type="predicted"/>
<evidence type="ECO:0000256" key="1">
    <source>
        <dbReference type="SAM" id="MobiDB-lite"/>
    </source>
</evidence>
<reference evidence="3" key="3">
    <citation type="submission" date="2016-06" db="UniProtKB">
        <authorList>
            <consortium name="WormBaseParasite"/>
        </authorList>
    </citation>
    <scope>IDENTIFICATION</scope>
</reference>
<keyword evidence="2" id="KW-1185">Reference proteome</keyword>
<evidence type="ECO:0000313" key="3">
    <source>
        <dbReference type="WBParaSite" id="GPLIN_000864800"/>
    </source>
</evidence>
<dbReference type="Proteomes" id="UP000050741">
    <property type="component" value="Unassembled WGS sequence"/>
</dbReference>
<dbReference type="AlphaFoldDB" id="A0A183C702"/>
<sequence>MLGIYSKIKEKQRKKRILPVSIIGEESRMIVHLKSAMMEEIRNYLELVRDAMMDEVQQAVNNFWAKIRPVLEYQSRSIAALAEALDEMTIKRRRMRRRGVGESTGQWRVEVQLVMGRWLIKHRLGMHETTQTTLDFQMEGVAATAANGASASSSAKWEDAGMRSIRTCRGGNWSGNGPYNGFGRERGSYGRADRASHLGAGQRGGH</sequence>
<reference evidence="2" key="1">
    <citation type="submission" date="2013-12" db="EMBL/GenBank/DDBJ databases">
        <authorList>
            <person name="Aslett M."/>
        </authorList>
    </citation>
    <scope>NUCLEOTIDE SEQUENCE [LARGE SCALE GENOMIC DNA]</scope>
    <source>
        <strain evidence="2">Lindley</strain>
    </source>
</reference>
<feature type="compositionally biased region" description="Basic and acidic residues" evidence="1">
    <location>
        <begin position="184"/>
        <end position="196"/>
    </location>
</feature>